<evidence type="ECO:0000313" key="2">
    <source>
        <dbReference type="EMBL" id="SUN49412.1"/>
    </source>
</evidence>
<dbReference type="RefSeq" id="WP_115251394.1">
    <property type="nucleotide sequence ID" value="NZ_UHFF01000002.1"/>
</dbReference>
<evidence type="ECO:0000313" key="3">
    <source>
        <dbReference type="Proteomes" id="UP000254461"/>
    </source>
</evidence>
<dbReference type="EMBL" id="UHFF01000002">
    <property type="protein sequence ID" value="SUN49412.1"/>
    <property type="molecule type" value="Genomic_DNA"/>
</dbReference>
<proteinExistence type="predicted"/>
<protein>
    <submittedName>
        <fullName evidence="2">Uncharacterized protein</fullName>
    </submittedName>
</protein>
<dbReference type="AlphaFoldDB" id="A0A380JV56"/>
<evidence type="ECO:0000256" key="1">
    <source>
        <dbReference type="SAM" id="MobiDB-lite"/>
    </source>
</evidence>
<feature type="compositionally biased region" description="Polar residues" evidence="1">
    <location>
        <begin position="122"/>
        <end position="135"/>
    </location>
</feature>
<gene>
    <name evidence="2" type="ORF">NCTC12092_01874</name>
</gene>
<organism evidence="2 3">
    <name type="scientific">Streptococcus equi subsp. equi</name>
    <dbReference type="NCBI Taxonomy" id="148942"/>
    <lineage>
        <taxon>Bacteria</taxon>
        <taxon>Bacillati</taxon>
        <taxon>Bacillota</taxon>
        <taxon>Bacilli</taxon>
        <taxon>Lactobacillales</taxon>
        <taxon>Streptococcaceae</taxon>
        <taxon>Streptococcus</taxon>
    </lineage>
</organism>
<name>A0A380JV56_9STRE</name>
<reference evidence="2 3" key="1">
    <citation type="submission" date="2018-06" db="EMBL/GenBank/DDBJ databases">
        <authorList>
            <consortium name="Pathogen Informatics"/>
            <person name="Doyle S."/>
        </authorList>
    </citation>
    <scope>NUCLEOTIDE SEQUENCE [LARGE SCALE GENOMIC DNA]</scope>
    <source>
        <strain evidence="2 3">NCTC12092</strain>
    </source>
</reference>
<accession>A0A380JV56</accession>
<dbReference type="Proteomes" id="UP000254461">
    <property type="component" value="Unassembled WGS sequence"/>
</dbReference>
<sequence>MLSRHNIVQRSLVKHLLLLATLLGSLGLGNSLSKADSQDHLHVNLYLIQSDSNLKRYGKRIIDKAIEKVKARPRLKFSSEYEVNQFLNNISRLHPELRLTEQESHSNRQQIPSKETRRAEASRNSNTSRPAASLSSYRRLSKDEILANIKAELEKSDYDAIKQFKDDFINRLHSQEIQLNPYRDSSKIPALLFRELQYYLKLHPEMIYHLDGINLSPEVADSFVSRLANAYSLDNMLSIVQEARAYGQGIIDTIAKREEAKAILTEHRNTYKERNQRVGDDYYSTAFHEIDEAITIQQLNKAIAIVENEAYRVRNKSFDYNGRHHGFITLRKIS</sequence>
<feature type="region of interest" description="Disordered" evidence="1">
    <location>
        <begin position="100"/>
        <end position="135"/>
    </location>
</feature>